<protein>
    <submittedName>
        <fullName evidence="10">Zinc finger protein 571-like</fullName>
    </submittedName>
</protein>
<feature type="domain" description="C2H2-type" evidence="9">
    <location>
        <begin position="684"/>
        <end position="704"/>
    </location>
</feature>
<evidence type="ECO:0000256" key="7">
    <source>
        <dbReference type="PROSITE-ProRule" id="PRU00042"/>
    </source>
</evidence>
<evidence type="ECO:0000256" key="1">
    <source>
        <dbReference type="ARBA" id="ARBA00004123"/>
    </source>
</evidence>
<dbReference type="SMART" id="SM00355">
    <property type="entry name" value="ZnF_C2H2"/>
    <property type="match status" value="12"/>
</dbReference>
<evidence type="ECO:0000256" key="8">
    <source>
        <dbReference type="SAM" id="MobiDB-lite"/>
    </source>
</evidence>
<feature type="domain" description="C2H2-type" evidence="9">
    <location>
        <begin position="215"/>
        <end position="243"/>
    </location>
</feature>
<dbReference type="InterPro" id="IPR013087">
    <property type="entry name" value="Znf_C2H2_type"/>
</dbReference>
<dbReference type="FunFam" id="3.30.160.60:FF:000446">
    <property type="entry name" value="Zinc finger protein"/>
    <property type="match status" value="1"/>
</dbReference>
<feature type="region of interest" description="Disordered" evidence="8">
    <location>
        <begin position="568"/>
        <end position="603"/>
    </location>
</feature>
<dbReference type="FunFam" id="3.30.160.60:FF:000534">
    <property type="entry name" value="zinc finger protein 674"/>
    <property type="match status" value="1"/>
</dbReference>
<comment type="caution">
    <text evidence="10">The sequence shown here is derived from an EMBL/GenBank/DDBJ whole genome shotgun (WGS) entry which is preliminary data.</text>
</comment>
<evidence type="ECO:0000313" key="10">
    <source>
        <dbReference type="EMBL" id="KPP75414.1"/>
    </source>
</evidence>
<feature type="domain" description="C2H2-type" evidence="9">
    <location>
        <begin position="778"/>
        <end position="805"/>
    </location>
</feature>
<feature type="region of interest" description="Disordered" evidence="8">
    <location>
        <begin position="823"/>
        <end position="849"/>
    </location>
</feature>
<keyword evidence="6" id="KW-0539">Nucleus</keyword>
<evidence type="ECO:0000256" key="2">
    <source>
        <dbReference type="ARBA" id="ARBA00022723"/>
    </source>
</evidence>
<keyword evidence="2" id="KW-0479">Metal-binding</keyword>
<name>A0A0P7XK74_SCLFO</name>
<dbReference type="FunFam" id="3.30.160.60:FF:000100">
    <property type="entry name" value="Zinc finger 45-like"/>
    <property type="match status" value="1"/>
</dbReference>
<dbReference type="PROSITE" id="PS50157">
    <property type="entry name" value="ZINC_FINGER_C2H2_2"/>
    <property type="match status" value="12"/>
</dbReference>
<accession>A0A0P7XK74</accession>
<reference evidence="10 11" key="1">
    <citation type="submission" date="2015-08" db="EMBL/GenBank/DDBJ databases">
        <title>The genome of the Asian arowana (Scleropages formosus).</title>
        <authorList>
            <person name="Tan M.H."/>
            <person name="Gan H.M."/>
            <person name="Croft L.J."/>
            <person name="Austin C.M."/>
        </authorList>
    </citation>
    <scope>NUCLEOTIDE SEQUENCE [LARGE SCALE GENOMIC DNA]</scope>
    <source>
        <strain evidence="10">Aro1</strain>
    </source>
</reference>
<feature type="compositionally biased region" description="Polar residues" evidence="8">
    <location>
        <begin position="828"/>
        <end position="838"/>
    </location>
</feature>
<feature type="domain" description="C2H2-type" evidence="9">
    <location>
        <begin position="339"/>
        <end position="366"/>
    </location>
</feature>
<dbReference type="GO" id="GO:0010468">
    <property type="term" value="P:regulation of gene expression"/>
    <property type="evidence" value="ECO:0007669"/>
    <property type="project" value="TreeGrafter"/>
</dbReference>
<evidence type="ECO:0000256" key="5">
    <source>
        <dbReference type="ARBA" id="ARBA00022833"/>
    </source>
</evidence>
<feature type="domain" description="C2H2-type" evidence="9">
    <location>
        <begin position="187"/>
        <end position="214"/>
    </location>
</feature>
<evidence type="ECO:0000256" key="4">
    <source>
        <dbReference type="ARBA" id="ARBA00022771"/>
    </source>
</evidence>
<evidence type="ECO:0000256" key="3">
    <source>
        <dbReference type="ARBA" id="ARBA00022737"/>
    </source>
</evidence>
<dbReference type="InterPro" id="IPR036236">
    <property type="entry name" value="Znf_C2H2_sf"/>
</dbReference>
<feature type="domain" description="C2H2-type" evidence="9">
    <location>
        <begin position="244"/>
        <end position="273"/>
    </location>
</feature>
<dbReference type="FunFam" id="3.30.160.60:FF:000110">
    <property type="entry name" value="Zinc finger protein-like"/>
    <property type="match status" value="2"/>
</dbReference>
<comment type="subcellular location">
    <subcellularLocation>
        <location evidence="1">Nucleus</location>
    </subcellularLocation>
</comment>
<feature type="domain" description="C2H2-type" evidence="9">
    <location>
        <begin position="279"/>
        <end position="306"/>
    </location>
</feature>
<keyword evidence="3" id="KW-0677">Repeat</keyword>
<feature type="domain" description="C2H2-type" evidence="9">
    <location>
        <begin position="652"/>
        <end position="679"/>
    </location>
</feature>
<proteinExistence type="predicted"/>
<feature type="region of interest" description="Disordered" evidence="8">
    <location>
        <begin position="515"/>
        <end position="535"/>
    </location>
</feature>
<organism evidence="10 11">
    <name type="scientific">Scleropages formosus</name>
    <name type="common">Asian bonytongue</name>
    <name type="synonym">Osteoglossum formosum</name>
    <dbReference type="NCBI Taxonomy" id="113540"/>
    <lineage>
        <taxon>Eukaryota</taxon>
        <taxon>Metazoa</taxon>
        <taxon>Chordata</taxon>
        <taxon>Craniata</taxon>
        <taxon>Vertebrata</taxon>
        <taxon>Euteleostomi</taxon>
        <taxon>Actinopterygii</taxon>
        <taxon>Neopterygii</taxon>
        <taxon>Teleostei</taxon>
        <taxon>Osteoglossocephala</taxon>
        <taxon>Osteoglossomorpha</taxon>
        <taxon>Osteoglossiformes</taxon>
        <taxon>Osteoglossidae</taxon>
        <taxon>Scleropages</taxon>
    </lineage>
</organism>
<keyword evidence="4 7" id="KW-0863">Zinc-finger</keyword>
<dbReference type="EMBL" id="JARO02001459">
    <property type="protein sequence ID" value="KPP75414.1"/>
    <property type="molecule type" value="Genomic_DNA"/>
</dbReference>
<dbReference type="AlphaFoldDB" id="A0A0P7XK74"/>
<dbReference type="PANTHER" id="PTHR16515">
    <property type="entry name" value="PR DOMAIN ZINC FINGER PROTEIN"/>
    <property type="match status" value="1"/>
</dbReference>
<dbReference type="PROSITE" id="PS00028">
    <property type="entry name" value="ZINC_FINGER_C2H2_1"/>
    <property type="match status" value="9"/>
</dbReference>
<dbReference type="Gene3D" id="3.30.160.60">
    <property type="entry name" value="Classic Zinc Finger"/>
    <property type="match status" value="9"/>
</dbReference>
<feature type="compositionally biased region" description="Basic and acidic residues" evidence="8">
    <location>
        <begin position="568"/>
        <end position="602"/>
    </location>
</feature>
<feature type="domain" description="C2H2-type" evidence="9">
    <location>
        <begin position="311"/>
        <end position="338"/>
    </location>
</feature>
<evidence type="ECO:0000313" key="11">
    <source>
        <dbReference type="Proteomes" id="UP000034805"/>
    </source>
</evidence>
<keyword evidence="5" id="KW-0862">Zinc</keyword>
<dbReference type="Pfam" id="PF00096">
    <property type="entry name" value="zf-C2H2"/>
    <property type="match status" value="5"/>
</dbReference>
<dbReference type="GO" id="GO:0008270">
    <property type="term" value="F:zinc ion binding"/>
    <property type="evidence" value="ECO:0007669"/>
    <property type="project" value="UniProtKB-KW"/>
</dbReference>
<feature type="domain" description="C2H2-type" evidence="9">
    <location>
        <begin position="159"/>
        <end position="186"/>
    </location>
</feature>
<dbReference type="GO" id="GO:0005634">
    <property type="term" value="C:nucleus"/>
    <property type="evidence" value="ECO:0007669"/>
    <property type="project" value="UniProtKB-SubCell"/>
</dbReference>
<evidence type="ECO:0000256" key="6">
    <source>
        <dbReference type="ARBA" id="ARBA00023242"/>
    </source>
</evidence>
<dbReference type="PANTHER" id="PTHR16515:SF57">
    <property type="entry name" value="ZINC FINGER PROTEIN 154-LIKE"/>
    <property type="match status" value="1"/>
</dbReference>
<dbReference type="Proteomes" id="UP000034805">
    <property type="component" value="Unassembled WGS sequence"/>
</dbReference>
<feature type="domain" description="C2H2-type" evidence="9">
    <location>
        <begin position="807"/>
        <end position="829"/>
    </location>
</feature>
<gene>
    <name evidence="10" type="ORF">Z043_105338</name>
</gene>
<feature type="domain" description="C2H2-type" evidence="9">
    <location>
        <begin position="127"/>
        <end position="154"/>
    </location>
</feature>
<evidence type="ECO:0000259" key="9">
    <source>
        <dbReference type="PROSITE" id="PS50157"/>
    </source>
</evidence>
<dbReference type="SUPFAM" id="SSF57667">
    <property type="entry name" value="beta-beta-alpha zinc fingers"/>
    <property type="match status" value="7"/>
</dbReference>
<sequence>MNISGNSEDVKHSGDCQSELISKLKQEEEEPLWETESHVEDVCNVNVSTLTNLNEEKDHLDTTVELKPSFANFQSSVMLSTEEHPERRPYKCSQCSECLRSDNCETHQQTYKCEKQSFQEILPSKKYCCSHCLKTFATLSHFIVHQQIHRGERGAERPFNCSQCGKRFYRESGLKAHEQNHMRGTSHRCVQCGKLFSKKSILTKHQQTHTTKELYCCSTCPQNFSSKQLDEKHMGQSHAGQRVFCCSQCRRSFPTEHSLKKHYHEKPHTVVKPAKWKSYCCSYCSKTFASLSLFFVHQQIHRGNGKGGRPFSCSQCGKTFYREKGLKTHEQKHAEEEALCCSSCGESFTSKCLLMRNRQTRPMRKPSECSECDSQFVDLRPPPCYYCGKMFSADLTLQQHLQTQRDTSVDRFCVHKQSSAGNGCSPSPKNVKRMNKDLVMDHKTERKNCNIKGSLQFSPCLKCTECHYLEKQSDTQKKTLEEGGPSEEKPCIVLQNFTSPLTDKGETSMKQTTDNLAENAGKPNNPDKMSLSEESQMVLQDSGLLDGNDPFGEGCYQNVVIVEEVKEEQVDHRDSESLEMNKHVSDTKDTSSVETRRTENLKRHQQIHTVEIHQPSACGQSFFSENAAVLNSQRLTTDGFCSQEVIEGIKTYRCLECGKRFNSSTHYIVHLQIHRKDGKEERPFSCSHCGKRFYRIPGLKKHQQSGVCRGAPCSSQCGKSQSKTTLLTDHCLAAEKVQRCSKCHQGGGTTIPRPCGVKNHKQIQSRENSSSRAAQRSYTCSHCGKSFSVLMDHIVHQQIHRGGGRSFSCSLCGKSFYREGGLRKHQQTHGVQGHTVSATHDDLQTEVSP</sequence>
<dbReference type="InterPro" id="IPR050331">
    <property type="entry name" value="Zinc_finger"/>
</dbReference>